<comment type="caution">
    <text evidence="1">The sequence shown here is derived from an EMBL/GenBank/DDBJ whole genome shotgun (WGS) entry which is preliminary data.</text>
</comment>
<organism evidence="1 2">
    <name type="scientific">Orchesella dallaii</name>
    <dbReference type="NCBI Taxonomy" id="48710"/>
    <lineage>
        <taxon>Eukaryota</taxon>
        <taxon>Metazoa</taxon>
        <taxon>Ecdysozoa</taxon>
        <taxon>Arthropoda</taxon>
        <taxon>Hexapoda</taxon>
        <taxon>Collembola</taxon>
        <taxon>Entomobryomorpha</taxon>
        <taxon>Entomobryoidea</taxon>
        <taxon>Orchesellidae</taxon>
        <taxon>Orchesellinae</taxon>
        <taxon>Orchesella</taxon>
    </lineage>
</organism>
<proteinExistence type="predicted"/>
<evidence type="ECO:0000313" key="1">
    <source>
        <dbReference type="EMBL" id="CAL8076961.1"/>
    </source>
</evidence>
<reference evidence="1 2" key="1">
    <citation type="submission" date="2024-08" db="EMBL/GenBank/DDBJ databases">
        <authorList>
            <person name="Cucini C."/>
            <person name="Frati F."/>
        </authorList>
    </citation>
    <scope>NUCLEOTIDE SEQUENCE [LARGE SCALE GENOMIC DNA]</scope>
</reference>
<keyword evidence="2" id="KW-1185">Reference proteome</keyword>
<gene>
    <name evidence="1" type="ORF">ODALV1_LOCUS3650</name>
</gene>
<dbReference type="Proteomes" id="UP001642540">
    <property type="component" value="Unassembled WGS sequence"/>
</dbReference>
<name>A0ABP1PTI0_9HEXA</name>
<dbReference type="EMBL" id="CAXLJM020000012">
    <property type="protein sequence ID" value="CAL8076961.1"/>
    <property type="molecule type" value="Genomic_DNA"/>
</dbReference>
<protein>
    <submittedName>
        <fullName evidence="1">Uncharacterized protein</fullName>
    </submittedName>
</protein>
<accession>A0ABP1PTI0</accession>
<evidence type="ECO:0000313" key="2">
    <source>
        <dbReference type="Proteomes" id="UP001642540"/>
    </source>
</evidence>
<sequence>MAESSYLVNPTRPEHEIKTEASKLKVKPAVVVNRGILMVPIENEDGSIFTMTLSLEYMGEQAIFSLVPGDIDLGTVVLRLGKNTPSESKEVLQFKNPEETEAVFLDKAVEDPTFLESRSPSR</sequence>